<keyword evidence="1" id="KW-0732">Signal</keyword>
<sequence length="338" mass="37064">MLLATIMGVSSFLCVAESSPSEYVAPHEPPPVRFPTFENNSSIVSPQIRRGLVRRYPKAGDVQWKSNVARGCGLVLAMESDDKEAGKLFNPSGESAASSITGEYPDVFEDWGYTYDPFAPSLFTFEEGGAAILPALKALKIDAGLDPTKLNLPNSIVGWKHTRGIEKDGKNYRPTQATYYTVINADAGMIVAWWKFSPASQGKKQKPPIDPAKDPLPDLQHWSDVAYVLWKDECEKKEKDLSSIRYIFSSPARNPETQGLVARAMDNTSPPPSWSGRKEFTMDTDEGKAILGSPNGRGAAMMLIQHKATMGTYTTIEKVAVFGDGDGETNLLFYVKKG</sequence>
<evidence type="ECO:0000313" key="2">
    <source>
        <dbReference type="EMBL" id="ORY08187.1"/>
    </source>
</evidence>
<accession>A0A1Y1ZDZ3</accession>
<proteinExistence type="predicted"/>
<organism evidence="2 3">
    <name type="scientific">Clohesyomyces aquaticus</name>
    <dbReference type="NCBI Taxonomy" id="1231657"/>
    <lineage>
        <taxon>Eukaryota</taxon>
        <taxon>Fungi</taxon>
        <taxon>Dikarya</taxon>
        <taxon>Ascomycota</taxon>
        <taxon>Pezizomycotina</taxon>
        <taxon>Dothideomycetes</taxon>
        <taxon>Pleosporomycetidae</taxon>
        <taxon>Pleosporales</taxon>
        <taxon>Lindgomycetaceae</taxon>
        <taxon>Clohesyomyces</taxon>
    </lineage>
</organism>
<dbReference type="OrthoDB" id="5337308at2759"/>
<protein>
    <submittedName>
        <fullName evidence="2">Uncharacterized protein</fullName>
    </submittedName>
</protein>
<dbReference type="STRING" id="1231657.A0A1Y1ZDZ3"/>
<keyword evidence="3" id="KW-1185">Reference proteome</keyword>
<dbReference type="Proteomes" id="UP000193144">
    <property type="component" value="Unassembled WGS sequence"/>
</dbReference>
<reference evidence="2 3" key="1">
    <citation type="submission" date="2016-07" db="EMBL/GenBank/DDBJ databases">
        <title>Pervasive Adenine N6-methylation of Active Genes in Fungi.</title>
        <authorList>
            <consortium name="DOE Joint Genome Institute"/>
            <person name="Mondo S.J."/>
            <person name="Dannebaum R.O."/>
            <person name="Kuo R.C."/>
            <person name="Labutti K."/>
            <person name="Haridas S."/>
            <person name="Kuo A."/>
            <person name="Salamov A."/>
            <person name="Ahrendt S.R."/>
            <person name="Lipzen A."/>
            <person name="Sullivan W."/>
            <person name="Andreopoulos W.B."/>
            <person name="Clum A."/>
            <person name="Lindquist E."/>
            <person name="Daum C."/>
            <person name="Ramamoorthy G.K."/>
            <person name="Gryganskyi A."/>
            <person name="Culley D."/>
            <person name="Magnuson J.K."/>
            <person name="James T.Y."/>
            <person name="O'Malley M.A."/>
            <person name="Stajich J.E."/>
            <person name="Spatafora J.W."/>
            <person name="Visel A."/>
            <person name="Grigoriev I.V."/>
        </authorList>
    </citation>
    <scope>NUCLEOTIDE SEQUENCE [LARGE SCALE GENOMIC DNA]</scope>
    <source>
        <strain evidence="2 3">CBS 115471</strain>
    </source>
</reference>
<dbReference type="EMBL" id="MCFA01000103">
    <property type="protein sequence ID" value="ORY08187.1"/>
    <property type="molecule type" value="Genomic_DNA"/>
</dbReference>
<evidence type="ECO:0000313" key="3">
    <source>
        <dbReference type="Proteomes" id="UP000193144"/>
    </source>
</evidence>
<gene>
    <name evidence="2" type="ORF">BCR34DRAFT_616466</name>
</gene>
<dbReference type="AlphaFoldDB" id="A0A1Y1ZDZ3"/>
<name>A0A1Y1ZDZ3_9PLEO</name>
<feature type="signal peptide" evidence="1">
    <location>
        <begin position="1"/>
        <end position="18"/>
    </location>
</feature>
<evidence type="ECO:0000256" key="1">
    <source>
        <dbReference type="SAM" id="SignalP"/>
    </source>
</evidence>
<comment type="caution">
    <text evidence="2">The sequence shown here is derived from an EMBL/GenBank/DDBJ whole genome shotgun (WGS) entry which is preliminary data.</text>
</comment>
<feature type="chain" id="PRO_5013186362" evidence="1">
    <location>
        <begin position="19"/>
        <end position="338"/>
    </location>
</feature>